<dbReference type="Pfam" id="PF01471">
    <property type="entry name" value="PG_binding_1"/>
    <property type="match status" value="1"/>
</dbReference>
<evidence type="ECO:0000259" key="1">
    <source>
        <dbReference type="Pfam" id="PF00188"/>
    </source>
</evidence>
<feature type="domain" description="Peptidoglycan binding-like" evidence="2">
    <location>
        <begin position="35"/>
        <end position="89"/>
    </location>
</feature>
<comment type="caution">
    <text evidence="3">The sequence shown here is derived from an EMBL/GenBank/DDBJ whole genome shotgun (WGS) entry which is preliminary data.</text>
</comment>
<dbReference type="SUPFAM" id="SSF55797">
    <property type="entry name" value="PR-1-like"/>
    <property type="match status" value="1"/>
</dbReference>
<dbReference type="PANTHER" id="PTHR31157">
    <property type="entry name" value="SCP DOMAIN-CONTAINING PROTEIN"/>
    <property type="match status" value="1"/>
</dbReference>
<organism evidence="3 4">
    <name type="scientific">Marinicrinis sediminis</name>
    <dbReference type="NCBI Taxonomy" id="1652465"/>
    <lineage>
        <taxon>Bacteria</taxon>
        <taxon>Bacillati</taxon>
        <taxon>Bacillota</taxon>
        <taxon>Bacilli</taxon>
        <taxon>Bacillales</taxon>
        <taxon>Paenibacillaceae</taxon>
    </lineage>
</organism>
<name>A0ABW5R6Z9_9BACL</name>
<evidence type="ECO:0000259" key="2">
    <source>
        <dbReference type="Pfam" id="PF01471"/>
    </source>
</evidence>
<sequence>MQRGMKKAGVIVLICVILFAQGLVQAEAFGKGTKGPDVYAAQGMLKTLGYYGGAIDGVYGAQMVRGVKYFQYKYGLPVTGSIDGKTLESILWAYGNLKIQKQPAPKQPTPAPTPAPSIKGLTPEEQKMVNLVNQERLKAGVGALKADLALTKVARVKSSDMINKNYFSHQSPTYGSPFDMMKQFGISYRTAGENIACNQTVDKAHQALMNSSGHRKNILSGNFNHVGIGIVNGGACGKMFTQMFIGK</sequence>
<dbReference type="InterPro" id="IPR014258">
    <property type="entry name" value="CAP_domain_YkwD-like"/>
</dbReference>
<dbReference type="Gene3D" id="1.10.101.10">
    <property type="entry name" value="PGBD-like superfamily/PGBD"/>
    <property type="match status" value="1"/>
</dbReference>
<dbReference type="InterPro" id="IPR036365">
    <property type="entry name" value="PGBD-like_sf"/>
</dbReference>
<accession>A0ABW5R6Z9</accession>
<dbReference type="InterPro" id="IPR036366">
    <property type="entry name" value="PGBDSf"/>
</dbReference>
<dbReference type="NCBIfam" id="TIGR02909">
    <property type="entry name" value="spore_YkwD"/>
    <property type="match status" value="1"/>
</dbReference>
<proteinExistence type="predicted"/>
<dbReference type="RefSeq" id="WP_379927938.1">
    <property type="nucleotide sequence ID" value="NZ_JBHUMM010000002.1"/>
</dbReference>
<dbReference type="SUPFAM" id="SSF47090">
    <property type="entry name" value="PGBD-like"/>
    <property type="match status" value="1"/>
</dbReference>
<dbReference type="EMBL" id="JBHUMM010000002">
    <property type="protein sequence ID" value="MFD2670549.1"/>
    <property type="molecule type" value="Genomic_DNA"/>
</dbReference>
<dbReference type="Proteomes" id="UP001597497">
    <property type="component" value="Unassembled WGS sequence"/>
</dbReference>
<keyword evidence="4" id="KW-1185">Reference proteome</keyword>
<protein>
    <submittedName>
        <fullName evidence="3">CAP domain-containing protein</fullName>
    </submittedName>
</protein>
<feature type="domain" description="SCP" evidence="1">
    <location>
        <begin position="129"/>
        <end position="244"/>
    </location>
</feature>
<dbReference type="InterPro" id="IPR035940">
    <property type="entry name" value="CAP_sf"/>
</dbReference>
<dbReference type="PANTHER" id="PTHR31157:SF1">
    <property type="entry name" value="SCP DOMAIN-CONTAINING PROTEIN"/>
    <property type="match status" value="1"/>
</dbReference>
<evidence type="ECO:0000313" key="3">
    <source>
        <dbReference type="EMBL" id="MFD2670549.1"/>
    </source>
</evidence>
<dbReference type="InterPro" id="IPR002477">
    <property type="entry name" value="Peptidoglycan-bd-like"/>
</dbReference>
<dbReference type="InterPro" id="IPR014044">
    <property type="entry name" value="CAP_dom"/>
</dbReference>
<gene>
    <name evidence="3" type="ORF">ACFSUC_02865</name>
</gene>
<dbReference type="Pfam" id="PF00188">
    <property type="entry name" value="CAP"/>
    <property type="match status" value="1"/>
</dbReference>
<reference evidence="4" key="1">
    <citation type="journal article" date="2019" name="Int. J. Syst. Evol. Microbiol.">
        <title>The Global Catalogue of Microorganisms (GCM) 10K type strain sequencing project: providing services to taxonomists for standard genome sequencing and annotation.</title>
        <authorList>
            <consortium name="The Broad Institute Genomics Platform"/>
            <consortium name="The Broad Institute Genome Sequencing Center for Infectious Disease"/>
            <person name="Wu L."/>
            <person name="Ma J."/>
        </authorList>
    </citation>
    <scope>NUCLEOTIDE SEQUENCE [LARGE SCALE GENOMIC DNA]</scope>
    <source>
        <strain evidence="4">KCTC 33676</strain>
    </source>
</reference>
<dbReference type="CDD" id="cd05379">
    <property type="entry name" value="CAP_bacterial"/>
    <property type="match status" value="1"/>
</dbReference>
<dbReference type="Gene3D" id="3.40.33.10">
    <property type="entry name" value="CAP"/>
    <property type="match status" value="1"/>
</dbReference>
<evidence type="ECO:0000313" key="4">
    <source>
        <dbReference type="Proteomes" id="UP001597497"/>
    </source>
</evidence>